<dbReference type="AlphaFoldDB" id="A0A382AM11"/>
<dbReference type="InterPro" id="IPR036291">
    <property type="entry name" value="NAD(P)-bd_dom_sf"/>
</dbReference>
<dbReference type="SUPFAM" id="SSF51735">
    <property type="entry name" value="NAD(P)-binding Rossmann-fold domains"/>
    <property type="match status" value="1"/>
</dbReference>
<dbReference type="Gene3D" id="3.90.25.10">
    <property type="entry name" value="UDP-galactose 4-epimerase, domain 1"/>
    <property type="match status" value="1"/>
</dbReference>
<proteinExistence type="predicted"/>
<evidence type="ECO:0000313" key="1">
    <source>
        <dbReference type="EMBL" id="SVB02570.1"/>
    </source>
</evidence>
<name>A0A382AM11_9ZZZZ</name>
<gene>
    <name evidence="1" type="ORF">METZ01_LOCUS155424</name>
</gene>
<dbReference type="Gene3D" id="3.40.50.720">
    <property type="entry name" value="NAD(P)-binding Rossmann-like Domain"/>
    <property type="match status" value="1"/>
</dbReference>
<reference evidence="1" key="1">
    <citation type="submission" date="2018-05" db="EMBL/GenBank/DDBJ databases">
        <authorList>
            <person name="Lanie J.A."/>
            <person name="Ng W.-L."/>
            <person name="Kazmierczak K.M."/>
            <person name="Andrzejewski T.M."/>
            <person name="Davidsen T.M."/>
            <person name="Wayne K.J."/>
            <person name="Tettelin H."/>
            <person name="Glass J.I."/>
            <person name="Rusch D."/>
            <person name="Podicherti R."/>
            <person name="Tsui H.-C.T."/>
            <person name="Winkler M.E."/>
        </authorList>
    </citation>
    <scope>NUCLEOTIDE SEQUENCE</scope>
</reference>
<dbReference type="EMBL" id="UINC01025971">
    <property type="protein sequence ID" value="SVB02570.1"/>
    <property type="molecule type" value="Genomic_DNA"/>
</dbReference>
<dbReference type="PANTHER" id="PTHR43000">
    <property type="entry name" value="DTDP-D-GLUCOSE 4,6-DEHYDRATASE-RELATED"/>
    <property type="match status" value="1"/>
</dbReference>
<protein>
    <submittedName>
        <fullName evidence="1">Uncharacterized protein</fullName>
    </submittedName>
</protein>
<organism evidence="1">
    <name type="scientific">marine metagenome</name>
    <dbReference type="NCBI Taxonomy" id="408172"/>
    <lineage>
        <taxon>unclassified sequences</taxon>
        <taxon>metagenomes</taxon>
        <taxon>ecological metagenomes</taxon>
    </lineage>
</organism>
<accession>A0A382AM11</accession>
<feature type="non-terminal residue" evidence="1">
    <location>
        <position position="1"/>
    </location>
</feature>
<sequence length="108" mass="12206">VDDNCDAIDLVLRTGEPGMVYNVGAGNELTNLELVDRLLGLCGADPSLIDMVEDRPGHDRRYSVDVARIRALGWTPAWGLDEGLAATVDWYRDNRWWWEPLRNNPLAR</sequence>